<comment type="caution">
    <text evidence="2">The sequence shown here is derived from an EMBL/GenBank/DDBJ whole genome shotgun (WGS) entry which is preliminary data.</text>
</comment>
<dbReference type="EMBL" id="JACCBM010000001">
    <property type="protein sequence ID" value="NYD68936.1"/>
    <property type="molecule type" value="Genomic_DNA"/>
</dbReference>
<feature type="transmembrane region" description="Helical" evidence="1">
    <location>
        <begin position="32"/>
        <end position="52"/>
    </location>
</feature>
<keyword evidence="1" id="KW-1133">Transmembrane helix</keyword>
<sequence length="139" mass="14989">MSPRAAGWVAVGAAVGGAVLGGWLLAMPPWSIPGALVLVGASILLSVGTVWLHRRSWDEPWPPDVTPSVQKRLRRARVMQVVGSALIAGMVGIAVFALVREDWGQLVYAVVLLVMGAGNVELNRRVMRQLRDSEERTRG</sequence>
<evidence type="ECO:0000313" key="2">
    <source>
        <dbReference type="EMBL" id="NYD68936.1"/>
    </source>
</evidence>
<evidence type="ECO:0000256" key="1">
    <source>
        <dbReference type="SAM" id="Phobius"/>
    </source>
</evidence>
<feature type="transmembrane region" description="Helical" evidence="1">
    <location>
        <begin position="7"/>
        <end position="26"/>
    </location>
</feature>
<proteinExistence type="predicted"/>
<reference evidence="2 3" key="1">
    <citation type="submission" date="2020-07" db="EMBL/GenBank/DDBJ databases">
        <title>Sequencing the genomes of 1000 actinobacteria strains.</title>
        <authorList>
            <person name="Klenk H.-P."/>
        </authorList>
    </citation>
    <scope>NUCLEOTIDE SEQUENCE [LARGE SCALE GENOMIC DNA]</scope>
    <source>
        <strain evidence="2 3">DSM 26474</strain>
    </source>
</reference>
<feature type="transmembrane region" description="Helical" evidence="1">
    <location>
        <begin position="105"/>
        <end position="122"/>
    </location>
</feature>
<name>A0A852S9M0_9MICO</name>
<keyword evidence="3" id="KW-1185">Reference proteome</keyword>
<accession>A0A852S9M0</accession>
<protein>
    <submittedName>
        <fullName evidence="2">MFS family permease</fullName>
    </submittedName>
</protein>
<keyword evidence="1" id="KW-0812">Transmembrane</keyword>
<dbReference type="RefSeq" id="WP_179546367.1">
    <property type="nucleotide sequence ID" value="NZ_BSEW01000001.1"/>
</dbReference>
<keyword evidence="1" id="KW-0472">Membrane</keyword>
<organism evidence="2 3">
    <name type="scientific">Herbiconiux flava</name>
    <dbReference type="NCBI Taxonomy" id="881268"/>
    <lineage>
        <taxon>Bacteria</taxon>
        <taxon>Bacillati</taxon>
        <taxon>Actinomycetota</taxon>
        <taxon>Actinomycetes</taxon>
        <taxon>Micrococcales</taxon>
        <taxon>Microbacteriaceae</taxon>
        <taxon>Herbiconiux</taxon>
    </lineage>
</organism>
<feature type="transmembrane region" description="Helical" evidence="1">
    <location>
        <begin position="78"/>
        <end position="99"/>
    </location>
</feature>
<gene>
    <name evidence="2" type="ORF">BJ984_000094</name>
</gene>
<dbReference type="Proteomes" id="UP000549913">
    <property type="component" value="Unassembled WGS sequence"/>
</dbReference>
<dbReference type="AlphaFoldDB" id="A0A852S9M0"/>
<evidence type="ECO:0000313" key="3">
    <source>
        <dbReference type="Proteomes" id="UP000549913"/>
    </source>
</evidence>